<evidence type="ECO:0000313" key="4">
    <source>
        <dbReference type="Proteomes" id="UP001149090"/>
    </source>
</evidence>
<accession>A0A9Q0LPJ9</accession>
<dbReference type="Gene3D" id="3.40.50.410">
    <property type="entry name" value="von Willebrand factor, type A domain"/>
    <property type="match status" value="1"/>
</dbReference>
<dbReference type="InterPro" id="IPR051173">
    <property type="entry name" value="Ca_channel_alpha-2/delta"/>
</dbReference>
<protein>
    <submittedName>
        <fullName evidence="3">Straightjacket isoform c</fullName>
    </submittedName>
</protein>
<dbReference type="PANTHER" id="PTHR10166:SF37">
    <property type="entry name" value="STOLID, ISOFORM H"/>
    <property type="match status" value="1"/>
</dbReference>
<name>A0A9Q0LPJ9_ANAIG</name>
<dbReference type="OrthoDB" id="299997at2759"/>
<gene>
    <name evidence="3" type="ORF">M0811_07973</name>
</gene>
<dbReference type="GO" id="GO:0005891">
    <property type="term" value="C:voltage-gated calcium channel complex"/>
    <property type="evidence" value="ECO:0007669"/>
    <property type="project" value="TreeGrafter"/>
</dbReference>
<proteinExistence type="predicted"/>
<dbReference type="EMBL" id="JAPDFW010000068">
    <property type="protein sequence ID" value="KAJ5074930.1"/>
    <property type="molecule type" value="Genomic_DNA"/>
</dbReference>
<evidence type="ECO:0000256" key="1">
    <source>
        <dbReference type="SAM" id="Coils"/>
    </source>
</evidence>
<dbReference type="SMART" id="SM00327">
    <property type="entry name" value="VWA"/>
    <property type="match status" value="1"/>
</dbReference>
<evidence type="ECO:0000259" key="2">
    <source>
        <dbReference type="PROSITE" id="PS50234"/>
    </source>
</evidence>
<dbReference type="GO" id="GO:0005245">
    <property type="term" value="F:voltage-gated calcium channel activity"/>
    <property type="evidence" value="ECO:0007669"/>
    <property type="project" value="TreeGrafter"/>
</dbReference>
<sequence>MESFGGAIDITNFRSNLSYSYLPPKSSITFNGLINEYYFPISGKSSENILTISTKCAITKNPQKSNEKEYYAAVLVTSKYDGEGIKTLGRPKLNIVIVLDISGSMGSSFIQSDERRSKNDQENELERSLDKLEIAKRALKGLTAQLKPDDHFGMIVFDNETDLIQKSQEWKSINKKKLYQKIDKLKPRGGTDMSLGFREGVALIQDNLKQMKTKKDLFQNRVIFLTDAHPNTGEFSSTGLLGLSKKYSQQDIYITLVGIGVDFNTELCNAITKTKGANYLSVNSASEFRRKMEKEFDFIVTPIAFDLKIKTEGVQILNVYGSPDHEDTLIKSEDNLIDISTVMPGDRNEKNETEGGVIILKLASSVSDGIPFKLITSYKDTKGQEFVDSQTINFLDILEKNDENDHFQDLMARKGILLIRYVSFVHQILDKETVDEESKTKIRQFKEYFLKEMKEIGDESLDREIVMLDKFLKFGDEN</sequence>
<feature type="coiled-coil region" evidence="1">
    <location>
        <begin position="115"/>
        <end position="145"/>
    </location>
</feature>
<evidence type="ECO:0000313" key="3">
    <source>
        <dbReference type="EMBL" id="KAJ5074930.1"/>
    </source>
</evidence>
<dbReference type="PROSITE" id="PS50234">
    <property type="entry name" value="VWFA"/>
    <property type="match status" value="1"/>
</dbReference>
<dbReference type="InterPro" id="IPR036465">
    <property type="entry name" value="vWFA_dom_sf"/>
</dbReference>
<dbReference type="Proteomes" id="UP001149090">
    <property type="component" value="Unassembled WGS sequence"/>
</dbReference>
<dbReference type="InterPro" id="IPR002035">
    <property type="entry name" value="VWF_A"/>
</dbReference>
<dbReference type="PANTHER" id="PTHR10166">
    <property type="entry name" value="VOLTAGE-DEPENDENT CALCIUM CHANNEL SUBUNIT ALPHA-2/DELTA-RELATED"/>
    <property type="match status" value="1"/>
</dbReference>
<comment type="caution">
    <text evidence="3">The sequence shown here is derived from an EMBL/GenBank/DDBJ whole genome shotgun (WGS) entry which is preliminary data.</text>
</comment>
<keyword evidence="4" id="KW-1185">Reference proteome</keyword>
<keyword evidence="1" id="KW-0175">Coiled coil</keyword>
<organism evidence="3 4">
    <name type="scientific">Anaeramoeba ignava</name>
    <name type="common">Anaerobic marine amoeba</name>
    <dbReference type="NCBI Taxonomy" id="1746090"/>
    <lineage>
        <taxon>Eukaryota</taxon>
        <taxon>Metamonada</taxon>
        <taxon>Anaeramoebidae</taxon>
        <taxon>Anaeramoeba</taxon>
    </lineage>
</organism>
<dbReference type="AlphaFoldDB" id="A0A9Q0LPJ9"/>
<dbReference type="Pfam" id="PF00092">
    <property type="entry name" value="VWA"/>
    <property type="match status" value="1"/>
</dbReference>
<dbReference type="SUPFAM" id="SSF53300">
    <property type="entry name" value="vWA-like"/>
    <property type="match status" value="1"/>
</dbReference>
<reference evidence="3" key="1">
    <citation type="submission" date="2022-10" db="EMBL/GenBank/DDBJ databases">
        <title>Novel sulphate-reducing endosymbionts in the free-living metamonad Anaeramoeba.</title>
        <authorList>
            <person name="Jerlstrom-Hultqvist J."/>
            <person name="Cepicka I."/>
            <person name="Gallot-Lavallee L."/>
            <person name="Salas-Leiva D."/>
            <person name="Curtis B.A."/>
            <person name="Zahonova K."/>
            <person name="Pipaliya S."/>
            <person name="Dacks J."/>
            <person name="Roger A.J."/>
        </authorList>
    </citation>
    <scope>NUCLEOTIDE SEQUENCE</scope>
    <source>
        <strain evidence="3">BMAN</strain>
    </source>
</reference>
<feature type="domain" description="VWFA" evidence="2">
    <location>
        <begin position="94"/>
        <end position="299"/>
    </location>
</feature>